<dbReference type="GO" id="GO:0008270">
    <property type="term" value="F:zinc ion binding"/>
    <property type="evidence" value="ECO:0007669"/>
    <property type="project" value="UniProtKB-KW"/>
</dbReference>
<evidence type="ECO:0000313" key="5">
    <source>
        <dbReference type="Proteomes" id="UP001055439"/>
    </source>
</evidence>
<evidence type="ECO:0000256" key="1">
    <source>
        <dbReference type="PROSITE-ProRule" id="PRU00042"/>
    </source>
</evidence>
<evidence type="ECO:0000259" key="3">
    <source>
        <dbReference type="PROSITE" id="PS50157"/>
    </source>
</evidence>
<keyword evidence="1" id="KW-0863">Zinc-finger</keyword>
<feature type="compositionally biased region" description="Low complexity" evidence="2">
    <location>
        <begin position="37"/>
        <end position="52"/>
    </location>
</feature>
<feature type="region of interest" description="Disordered" evidence="2">
    <location>
        <begin position="1"/>
        <end position="129"/>
    </location>
</feature>
<dbReference type="InterPro" id="IPR036236">
    <property type="entry name" value="Znf_C2H2_sf"/>
</dbReference>
<feature type="domain" description="C2H2-type" evidence="3">
    <location>
        <begin position="137"/>
        <end position="159"/>
    </location>
</feature>
<protein>
    <recommendedName>
        <fullName evidence="3">C2H2-type domain-containing protein</fullName>
    </recommendedName>
</protein>
<name>A0A9E7EC31_9LILI</name>
<dbReference type="Proteomes" id="UP001055439">
    <property type="component" value="Chromosome 1"/>
</dbReference>
<feature type="compositionally biased region" description="Basic and acidic residues" evidence="2">
    <location>
        <begin position="224"/>
        <end position="236"/>
    </location>
</feature>
<dbReference type="PROSITE" id="PS50157">
    <property type="entry name" value="ZINC_FINGER_C2H2_2"/>
    <property type="match status" value="1"/>
</dbReference>
<sequence>MASRSSSASSSSSETVATEESSAAPTSGLHPNPQGLSPRVPGVGVGGSSSAVQECEAHAESSFPRRPKRRVDGDAEAGRSSSEERIEEAARSLMRLAYPSPSRSEAEDDGQPPAASSDRQKRVRADANAADRVARHFQCPHCDRVFLSGQAFGGHVRIHRPLSAACSIAGSPAAAAPPPPRSVSSFASSHGRIDLNLPSKQPSSSSSSSVNRSCGSPAAVPVRVRTETRVNKERTG</sequence>
<dbReference type="PANTHER" id="PTHR46326:SF2">
    <property type="entry name" value="ZINC FINGER PROTEIN ZAT1-RELATED"/>
    <property type="match status" value="1"/>
</dbReference>
<dbReference type="PANTHER" id="PTHR46326">
    <property type="entry name" value="ZINC FINGER PROTEIN ZAT1-RELATED"/>
    <property type="match status" value="1"/>
</dbReference>
<dbReference type="AlphaFoldDB" id="A0A9E7EC31"/>
<dbReference type="InterPro" id="IPR013087">
    <property type="entry name" value="Znf_C2H2_type"/>
</dbReference>
<dbReference type="GO" id="GO:0006355">
    <property type="term" value="P:regulation of DNA-templated transcription"/>
    <property type="evidence" value="ECO:0007669"/>
    <property type="project" value="InterPro"/>
</dbReference>
<feature type="region of interest" description="Disordered" evidence="2">
    <location>
        <begin position="170"/>
        <end position="236"/>
    </location>
</feature>
<dbReference type="SUPFAM" id="SSF57667">
    <property type="entry name" value="beta-beta-alpha zinc fingers"/>
    <property type="match status" value="1"/>
</dbReference>
<reference evidence="4" key="1">
    <citation type="submission" date="2022-05" db="EMBL/GenBank/DDBJ databases">
        <title>The Musa troglodytarum L. genome provides insights into the mechanism of non-climacteric behaviour and enrichment of carotenoids.</title>
        <authorList>
            <person name="Wang J."/>
        </authorList>
    </citation>
    <scope>NUCLEOTIDE SEQUENCE</scope>
    <source>
        <tissue evidence="4">Leaf</tissue>
    </source>
</reference>
<accession>A0A9E7EC31</accession>
<feature type="compositionally biased region" description="Low complexity" evidence="2">
    <location>
        <begin position="199"/>
        <end position="216"/>
    </location>
</feature>
<dbReference type="PROSITE" id="PS00028">
    <property type="entry name" value="ZINC_FINGER_C2H2_1"/>
    <property type="match status" value="1"/>
</dbReference>
<organism evidence="4 5">
    <name type="scientific">Musa troglodytarum</name>
    <name type="common">fe'i banana</name>
    <dbReference type="NCBI Taxonomy" id="320322"/>
    <lineage>
        <taxon>Eukaryota</taxon>
        <taxon>Viridiplantae</taxon>
        <taxon>Streptophyta</taxon>
        <taxon>Embryophyta</taxon>
        <taxon>Tracheophyta</taxon>
        <taxon>Spermatophyta</taxon>
        <taxon>Magnoliopsida</taxon>
        <taxon>Liliopsida</taxon>
        <taxon>Zingiberales</taxon>
        <taxon>Musaceae</taxon>
        <taxon>Musa</taxon>
    </lineage>
</organism>
<dbReference type="InterPro" id="IPR044303">
    <property type="entry name" value="ZAT1/4/9"/>
</dbReference>
<keyword evidence="5" id="KW-1185">Reference proteome</keyword>
<gene>
    <name evidence="4" type="ORF">MUK42_36177</name>
</gene>
<evidence type="ECO:0000313" key="4">
    <source>
        <dbReference type="EMBL" id="URD74228.1"/>
    </source>
</evidence>
<keyword evidence="1" id="KW-0479">Metal-binding</keyword>
<evidence type="ECO:0000256" key="2">
    <source>
        <dbReference type="SAM" id="MobiDB-lite"/>
    </source>
</evidence>
<dbReference type="EMBL" id="CP097502">
    <property type="protein sequence ID" value="URD74228.1"/>
    <property type="molecule type" value="Genomic_DNA"/>
</dbReference>
<proteinExistence type="predicted"/>
<feature type="compositionally biased region" description="Low complexity" evidence="2">
    <location>
        <begin position="1"/>
        <end position="27"/>
    </location>
</feature>
<keyword evidence="1" id="KW-0862">Zinc</keyword>
<feature type="compositionally biased region" description="Basic and acidic residues" evidence="2">
    <location>
        <begin position="70"/>
        <end position="90"/>
    </location>
</feature>